<dbReference type="Proteomes" id="UP000824782">
    <property type="component" value="Unassembled WGS sequence"/>
</dbReference>
<proteinExistence type="predicted"/>
<accession>A0AAV6YQ28</accession>
<organism evidence="5 6">
    <name type="scientific">Engystomops pustulosus</name>
    <name type="common">Tungara frog</name>
    <name type="synonym">Physalaemus pustulosus</name>
    <dbReference type="NCBI Taxonomy" id="76066"/>
    <lineage>
        <taxon>Eukaryota</taxon>
        <taxon>Metazoa</taxon>
        <taxon>Chordata</taxon>
        <taxon>Craniata</taxon>
        <taxon>Vertebrata</taxon>
        <taxon>Euteleostomi</taxon>
        <taxon>Amphibia</taxon>
        <taxon>Batrachia</taxon>
        <taxon>Anura</taxon>
        <taxon>Neobatrachia</taxon>
        <taxon>Hyloidea</taxon>
        <taxon>Leptodactylidae</taxon>
        <taxon>Leiuperinae</taxon>
        <taxon>Engystomops</taxon>
    </lineage>
</organism>
<dbReference type="AlphaFoldDB" id="A0AAV6YQ28"/>
<protein>
    <recommendedName>
        <fullName evidence="4">Frog antimicrobial peptide propeptide domain-containing protein</fullName>
    </recommendedName>
</protein>
<evidence type="ECO:0000313" key="6">
    <source>
        <dbReference type="Proteomes" id="UP000824782"/>
    </source>
</evidence>
<feature type="domain" description="Frog antimicrobial peptide propeptide" evidence="4">
    <location>
        <begin position="40"/>
        <end position="65"/>
    </location>
</feature>
<dbReference type="GO" id="GO:0005576">
    <property type="term" value="C:extracellular region"/>
    <property type="evidence" value="ECO:0007669"/>
    <property type="project" value="UniProtKB-SubCell"/>
</dbReference>
<evidence type="ECO:0000256" key="2">
    <source>
        <dbReference type="ARBA" id="ARBA00022525"/>
    </source>
</evidence>
<dbReference type="Pfam" id="PF03032">
    <property type="entry name" value="FSAP_sig_propep"/>
    <property type="match status" value="1"/>
</dbReference>
<gene>
    <name evidence="5" type="ORF">GDO81_024797</name>
</gene>
<evidence type="ECO:0000259" key="4">
    <source>
        <dbReference type="Pfam" id="PF03032"/>
    </source>
</evidence>
<comment type="subcellular location">
    <subcellularLocation>
        <location evidence="1">Secreted</location>
    </subcellularLocation>
</comment>
<evidence type="ECO:0000256" key="3">
    <source>
        <dbReference type="ARBA" id="ARBA00022729"/>
    </source>
</evidence>
<keyword evidence="3" id="KW-0732">Signal</keyword>
<keyword evidence="6" id="KW-1185">Reference proteome</keyword>
<evidence type="ECO:0000313" key="5">
    <source>
        <dbReference type="EMBL" id="KAG8537272.1"/>
    </source>
</evidence>
<reference evidence="5" key="1">
    <citation type="thesis" date="2020" institute="ProQuest LLC" country="789 East Eisenhower Parkway, Ann Arbor, MI, USA">
        <title>Comparative Genomics and Chromosome Evolution.</title>
        <authorList>
            <person name="Mudd A.B."/>
        </authorList>
    </citation>
    <scope>NUCLEOTIDE SEQUENCE</scope>
    <source>
        <strain evidence="5">237g6f4</strain>
        <tissue evidence="5">Blood</tissue>
    </source>
</reference>
<sequence length="65" mass="7467">MNPPPSFGYKNLYVRPMKGSILWLQSSSIQHLLRSRADMAFLRKSLLLVLFLGLVSLSICEDERE</sequence>
<keyword evidence="2" id="KW-0964">Secreted</keyword>
<name>A0AAV6YQ28_ENGPU</name>
<dbReference type="InterPro" id="IPR004275">
    <property type="entry name" value="Frog_antimicrobial_propeptide"/>
</dbReference>
<dbReference type="EMBL" id="WNYA01031914">
    <property type="protein sequence ID" value="KAG8537272.1"/>
    <property type="molecule type" value="Genomic_DNA"/>
</dbReference>
<evidence type="ECO:0000256" key="1">
    <source>
        <dbReference type="ARBA" id="ARBA00004613"/>
    </source>
</evidence>
<comment type="caution">
    <text evidence="5">The sequence shown here is derived from an EMBL/GenBank/DDBJ whole genome shotgun (WGS) entry which is preliminary data.</text>
</comment>